<dbReference type="AlphaFoldDB" id="A0A923M9B6"/>
<dbReference type="SUPFAM" id="SSF53850">
    <property type="entry name" value="Periplasmic binding protein-like II"/>
    <property type="match status" value="1"/>
</dbReference>
<comment type="similarity">
    <text evidence="1">Belongs to the UPF0065 (bug) family.</text>
</comment>
<dbReference type="InterPro" id="IPR005064">
    <property type="entry name" value="BUG"/>
</dbReference>
<dbReference type="PANTHER" id="PTHR42928:SF5">
    <property type="entry name" value="BLR1237 PROTEIN"/>
    <property type="match status" value="1"/>
</dbReference>
<evidence type="ECO:0000256" key="2">
    <source>
        <dbReference type="SAM" id="SignalP"/>
    </source>
</evidence>
<sequence>MRNTVRAVLLSAVLAIAPLAGTAQASYPNKPIRLVVPFAPGGFTDVVARILGQKLSVAMGQQVVVDNKPGAGSTIGTDFVAKSAPDGYTLLMVSSTHVISPWIYKSLPYDPLKSFSVVGKLADSAYVLLVNPKVPAKNVQEFIALAKAQPNQVHYASSGNGSAQHLMGGLFVALTGAPLKHVPYRGSGGAAQDLVAGVVESSFAGVPNALAQVPAGRLRALAVTTGKRWPTLPDVPTMKEAGVPDYDASVWLALLAPAGTPREVVMKLNAEVAKAMGSADTRKALEDAGVEPASSTPEEMAAYMAEELARWGKVVKEANIKLD</sequence>
<evidence type="ECO:0000313" key="4">
    <source>
        <dbReference type="Proteomes" id="UP000596827"/>
    </source>
</evidence>
<dbReference type="InterPro" id="IPR042100">
    <property type="entry name" value="Bug_dom1"/>
</dbReference>
<dbReference type="Proteomes" id="UP000596827">
    <property type="component" value="Unassembled WGS sequence"/>
</dbReference>
<evidence type="ECO:0000256" key="1">
    <source>
        <dbReference type="ARBA" id="ARBA00006987"/>
    </source>
</evidence>
<name>A0A923M9B6_9BURK</name>
<dbReference type="Pfam" id="PF03401">
    <property type="entry name" value="TctC"/>
    <property type="match status" value="1"/>
</dbReference>
<keyword evidence="2" id="KW-0732">Signal</keyword>
<dbReference type="Gene3D" id="3.40.190.10">
    <property type="entry name" value="Periplasmic binding protein-like II"/>
    <property type="match status" value="1"/>
</dbReference>
<reference evidence="3" key="1">
    <citation type="submission" date="2020-08" db="EMBL/GenBank/DDBJ databases">
        <title>Ramlibacter sp. GTP1 16S ribosomal RNA gene genome sequencing and assembly.</title>
        <authorList>
            <person name="Kang M."/>
        </authorList>
    </citation>
    <scope>NUCLEOTIDE SEQUENCE</scope>
    <source>
        <strain evidence="3">GTP1</strain>
    </source>
</reference>
<protein>
    <submittedName>
        <fullName evidence="3">Tripartite tricarboxylate transporter substrate binding protein</fullName>
    </submittedName>
</protein>
<dbReference type="Gene3D" id="3.40.190.150">
    <property type="entry name" value="Bordetella uptake gene, domain 1"/>
    <property type="match status" value="1"/>
</dbReference>
<dbReference type="PANTHER" id="PTHR42928">
    <property type="entry name" value="TRICARBOXYLATE-BINDING PROTEIN"/>
    <property type="match status" value="1"/>
</dbReference>
<gene>
    <name evidence="3" type="ORF">H8R02_12435</name>
</gene>
<proteinExistence type="inferred from homology"/>
<organism evidence="3 4">
    <name type="scientific">Ramlibacter albus</name>
    <dbReference type="NCBI Taxonomy" id="2079448"/>
    <lineage>
        <taxon>Bacteria</taxon>
        <taxon>Pseudomonadati</taxon>
        <taxon>Pseudomonadota</taxon>
        <taxon>Betaproteobacteria</taxon>
        <taxon>Burkholderiales</taxon>
        <taxon>Comamonadaceae</taxon>
        <taxon>Ramlibacter</taxon>
    </lineage>
</organism>
<comment type="caution">
    <text evidence="3">The sequence shown here is derived from an EMBL/GenBank/DDBJ whole genome shotgun (WGS) entry which is preliminary data.</text>
</comment>
<keyword evidence="4" id="KW-1185">Reference proteome</keyword>
<dbReference type="RefSeq" id="WP_187081745.1">
    <property type="nucleotide sequence ID" value="NZ_JACORU010000004.1"/>
</dbReference>
<evidence type="ECO:0000313" key="3">
    <source>
        <dbReference type="EMBL" id="MBC5765266.1"/>
    </source>
</evidence>
<feature type="signal peptide" evidence="2">
    <location>
        <begin position="1"/>
        <end position="25"/>
    </location>
</feature>
<dbReference type="PIRSF" id="PIRSF017082">
    <property type="entry name" value="YflP"/>
    <property type="match status" value="1"/>
</dbReference>
<dbReference type="CDD" id="cd13578">
    <property type="entry name" value="PBP2_Bug27"/>
    <property type="match status" value="1"/>
</dbReference>
<accession>A0A923M9B6</accession>
<feature type="chain" id="PRO_5037088148" evidence="2">
    <location>
        <begin position="26"/>
        <end position="323"/>
    </location>
</feature>
<dbReference type="EMBL" id="JACORU010000004">
    <property type="protein sequence ID" value="MBC5765266.1"/>
    <property type="molecule type" value="Genomic_DNA"/>
</dbReference>